<feature type="non-terminal residue" evidence="5">
    <location>
        <position position="1"/>
    </location>
</feature>
<accession>A0A392NIY1</accession>
<evidence type="ECO:0000313" key="6">
    <source>
        <dbReference type="Proteomes" id="UP000265520"/>
    </source>
</evidence>
<protein>
    <submittedName>
        <fullName evidence="5">Aluminum-activated malate transporter 9-like</fullName>
    </submittedName>
</protein>
<dbReference type="EMBL" id="LXQA010039292">
    <property type="protein sequence ID" value="MCH99068.1"/>
    <property type="molecule type" value="Genomic_DNA"/>
</dbReference>
<dbReference type="InterPro" id="IPR020966">
    <property type="entry name" value="ALMT"/>
</dbReference>
<dbReference type="AlphaFoldDB" id="A0A392NIY1"/>
<keyword evidence="3" id="KW-1133">Transmembrane helix</keyword>
<keyword evidence="6" id="KW-1185">Reference proteome</keyword>
<keyword evidence="4" id="KW-0472">Membrane</keyword>
<evidence type="ECO:0000256" key="3">
    <source>
        <dbReference type="ARBA" id="ARBA00022989"/>
    </source>
</evidence>
<comment type="caution">
    <text evidence="5">The sequence shown here is derived from an EMBL/GenBank/DDBJ whole genome shotgun (WGS) entry which is preliminary data.</text>
</comment>
<proteinExistence type="predicted"/>
<dbReference type="Pfam" id="PF11744">
    <property type="entry name" value="ALMT"/>
    <property type="match status" value="1"/>
</dbReference>
<comment type="subcellular location">
    <subcellularLocation>
        <location evidence="1">Membrane</location>
        <topology evidence="1">Multi-pass membrane protein</topology>
    </subcellularLocation>
</comment>
<evidence type="ECO:0000256" key="1">
    <source>
        <dbReference type="ARBA" id="ARBA00004141"/>
    </source>
</evidence>
<sequence length="52" mass="5752">VVNHYLNCVEYKKVPSKILTYQASADDPVYSGYRSAVESTSNEDALVLSTLL</sequence>
<evidence type="ECO:0000256" key="2">
    <source>
        <dbReference type="ARBA" id="ARBA00022692"/>
    </source>
</evidence>
<organism evidence="5 6">
    <name type="scientific">Trifolium medium</name>
    <dbReference type="NCBI Taxonomy" id="97028"/>
    <lineage>
        <taxon>Eukaryota</taxon>
        <taxon>Viridiplantae</taxon>
        <taxon>Streptophyta</taxon>
        <taxon>Embryophyta</taxon>
        <taxon>Tracheophyta</taxon>
        <taxon>Spermatophyta</taxon>
        <taxon>Magnoliopsida</taxon>
        <taxon>eudicotyledons</taxon>
        <taxon>Gunneridae</taxon>
        <taxon>Pentapetalae</taxon>
        <taxon>rosids</taxon>
        <taxon>fabids</taxon>
        <taxon>Fabales</taxon>
        <taxon>Fabaceae</taxon>
        <taxon>Papilionoideae</taxon>
        <taxon>50 kb inversion clade</taxon>
        <taxon>NPAAA clade</taxon>
        <taxon>Hologalegina</taxon>
        <taxon>IRL clade</taxon>
        <taxon>Trifolieae</taxon>
        <taxon>Trifolium</taxon>
    </lineage>
</organism>
<name>A0A392NIY1_9FABA</name>
<dbReference type="GO" id="GO:0015743">
    <property type="term" value="P:malate transport"/>
    <property type="evidence" value="ECO:0007669"/>
    <property type="project" value="InterPro"/>
</dbReference>
<evidence type="ECO:0000256" key="4">
    <source>
        <dbReference type="ARBA" id="ARBA00023136"/>
    </source>
</evidence>
<dbReference type="Proteomes" id="UP000265520">
    <property type="component" value="Unassembled WGS sequence"/>
</dbReference>
<dbReference type="GO" id="GO:0016020">
    <property type="term" value="C:membrane"/>
    <property type="evidence" value="ECO:0007669"/>
    <property type="project" value="UniProtKB-SubCell"/>
</dbReference>
<keyword evidence="2" id="KW-0812">Transmembrane</keyword>
<reference evidence="5 6" key="1">
    <citation type="journal article" date="2018" name="Front. Plant Sci.">
        <title>Red Clover (Trifolium pratense) and Zigzag Clover (T. medium) - A Picture of Genomic Similarities and Differences.</title>
        <authorList>
            <person name="Dluhosova J."/>
            <person name="Istvanek J."/>
            <person name="Nedelnik J."/>
            <person name="Repkova J."/>
        </authorList>
    </citation>
    <scope>NUCLEOTIDE SEQUENCE [LARGE SCALE GENOMIC DNA]</scope>
    <source>
        <strain evidence="6">cv. 10/8</strain>
        <tissue evidence="5">Leaf</tissue>
    </source>
</reference>
<evidence type="ECO:0000313" key="5">
    <source>
        <dbReference type="EMBL" id="MCH99068.1"/>
    </source>
</evidence>